<organism evidence="4 5">
    <name type="scientific">Actinoplanes palleronii</name>
    <dbReference type="NCBI Taxonomy" id="113570"/>
    <lineage>
        <taxon>Bacteria</taxon>
        <taxon>Bacillati</taxon>
        <taxon>Actinomycetota</taxon>
        <taxon>Actinomycetes</taxon>
        <taxon>Micromonosporales</taxon>
        <taxon>Micromonosporaceae</taxon>
        <taxon>Actinoplanes</taxon>
    </lineage>
</organism>
<gene>
    <name evidence="4" type="ORF">Apa02nite_093780</name>
</gene>
<comment type="caution">
    <text evidence="4">The sequence shown here is derived from an EMBL/GenBank/DDBJ whole genome shotgun (WGS) entry which is preliminary data.</text>
</comment>
<name>A0ABQ4BSV6_9ACTN</name>
<keyword evidence="5" id="KW-1185">Reference proteome</keyword>
<dbReference type="RefSeq" id="WP_203830890.1">
    <property type="nucleotide sequence ID" value="NZ_BAAATY010000070.1"/>
</dbReference>
<protein>
    <submittedName>
        <fullName evidence="4">Short-chain dehydrogenase</fullName>
    </submittedName>
</protein>
<evidence type="ECO:0000256" key="2">
    <source>
        <dbReference type="ARBA" id="ARBA00022857"/>
    </source>
</evidence>
<dbReference type="Proteomes" id="UP000624709">
    <property type="component" value="Unassembled WGS sequence"/>
</dbReference>
<sequence>MNGKSVVVVGGSRGLGLGVAGAARAAGARVTVVARGISPADGVPGDATDELFAAKVLAEQRPDLLVITAGAAPEMLPLTGHTWESFSVNWHSDVRIAFTWLRAALTLPLAPGSRVVVFGSAAELRGSPLSGGYAGAKATVRLIAGYAAGEARDLGITVTTVLPGITPGTGVGETAIRAYAKASKISRDEFTARLTAAATPESTGRDILALTGTDPAYLIDADGWRPLPAA</sequence>
<evidence type="ECO:0000313" key="5">
    <source>
        <dbReference type="Proteomes" id="UP000624709"/>
    </source>
</evidence>
<dbReference type="PANTHER" id="PTHR43618:SF8">
    <property type="entry name" value="7ALPHA-HYDROXYSTEROID DEHYDROGENASE"/>
    <property type="match status" value="1"/>
</dbReference>
<dbReference type="InterPro" id="IPR052178">
    <property type="entry name" value="Sec_Metab_Biosynth_SDR"/>
</dbReference>
<dbReference type="Pfam" id="PF00106">
    <property type="entry name" value="adh_short"/>
    <property type="match status" value="1"/>
</dbReference>
<dbReference type="InterPro" id="IPR002347">
    <property type="entry name" value="SDR_fam"/>
</dbReference>
<comment type="similarity">
    <text evidence="1">Belongs to the short-chain dehydrogenases/reductases (SDR) family.</text>
</comment>
<proteinExistence type="inferred from homology"/>
<reference evidence="4 5" key="1">
    <citation type="submission" date="2021-01" db="EMBL/GenBank/DDBJ databases">
        <title>Whole genome shotgun sequence of Actinoplanes palleronii NBRC 14916.</title>
        <authorList>
            <person name="Komaki H."/>
            <person name="Tamura T."/>
        </authorList>
    </citation>
    <scope>NUCLEOTIDE SEQUENCE [LARGE SCALE GENOMIC DNA]</scope>
    <source>
        <strain evidence="4 5">NBRC 14916</strain>
    </source>
</reference>
<dbReference type="PANTHER" id="PTHR43618">
    <property type="entry name" value="7-ALPHA-HYDROXYSTEROID DEHYDROGENASE"/>
    <property type="match status" value="1"/>
</dbReference>
<keyword evidence="2" id="KW-0521">NADP</keyword>
<evidence type="ECO:0000256" key="3">
    <source>
        <dbReference type="ARBA" id="ARBA00023002"/>
    </source>
</evidence>
<dbReference type="PRINTS" id="PR00081">
    <property type="entry name" value="GDHRDH"/>
</dbReference>
<evidence type="ECO:0000256" key="1">
    <source>
        <dbReference type="ARBA" id="ARBA00006484"/>
    </source>
</evidence>
<evidence type="ECO:0000313" key="4">
    <source>
        <dbReference type="EMBL" id="GIE73270.1"/>
    </source>
</evidence>
<dbReference type="SUPFAM" id="SSF51735">
    <property type="entry name" value="NAD(P)-binding Rossmann-fold domains"/>
    <property type="match status" value="1"/>
</dbReference>
<dbReference type="CDD" id="cd05233">
    <property type="entry name" value="SDR_c"/>
    <property type="match status" value="1"/>
</dbReference>
<dbReference type="Gene3D" id="3.40.50.720">
    <property type="entry name" value="NAD(P)-binding Rossmann-like Domain"/>
    <property type="match status" value="1"/>
</dbReference>
<dbReference type="EMBL" id="BOMS01000168">
    <property type="protein sequence ID" value="GIE73270.1"/>
    <property type="molecule type" value="Genomic_DNA"/>
</dbReference>
<accession>A0ABQ4BSV6</accession>
<keyword evidence="3" id="KW-0560">Oxidoreductase</keyword>
<dbReference type="InterPro" id="IPR036291">
    <property type="entry name" value="NAD(P)-bd_dom_sf"/>
</dbReference>